<dbReference type="Proteomes" id="UP001190700">
    <property type="component" value="Unassembled WGS sequence"/>
</dbReference>
<dbReference type="Gene3D" id="1.10.287.630">
    <property type="entry name" value="Helix hairpin bin"/>
    <property type="match status" value="1"/>
</dbReference>
<keyword evidence="5" id="KW-0406">Ion transport</keyword>
<dbReference type="Pfam" id="PF00027">
    <property type="entry name" value="cNMP_binding"/>
    <property type="match status" value="1"/>
</dbReference>
<evidence type="ECO:0000256" key="8">
    <source>
        <dbReference type="SAM" id="MobiDB-lite"/>
    </source>
</evidence>
<evidence type="ECO:0000256" key="9">
    <source>
        <dbReference type="SAM" id="Phobius"/>
    </source>
</evidence>
<comment type="caution">
    <text evidence="11">The sequence shown here is derived from an EMBL/GenBank/DDBJ whole genome shotgun (WGS) entry which is preliminary data.</text>
</comment>
<feature type="transmembrane region" description="Helical" evidence="9">
    <location>
        <begin position="58"/>
        <end position="77"/>
    </location>
</feature>
<protein>
    <recommendedName>
        <fullName evidence="10">Cyclic nucleotide-binding domain-containing protein</fullName>
    </recommendedName>
</protein>
<feature type="transmembrane region" description="Helical" evidence="9">
    <location>
        <begin position="84"/>
        <end position="104"/>
    </location>
</feature>
<dbReference type="InterPro" id="IPR003938">
    <property type="entry name" value="K_chnl_volt-dep_EAG/ELK/ERG"/>
</dbReference>
<evidence type="ECO:0000256" key="3">
    <source>
        <dbReference type="ARBA" id="ARBA00022692"/>
    </source>
</evidence>
<evidence type="ECO:0000256" key="4">
    <source>
        <dbReference type="ARBA" id="ARBA00022989"/>
    </source>
</evidence>
<keyword evidence="12" id="KW-1185">Reference proteome</keyword>
<evidence type="ECO:0000256" key="7">
    <source>
        <dbReference type="ARBA" id="ARBA00023303"/>
    </source>
</evidence>
<dbReference type="Pfam" id="PF00520">
    <property type="entry name" value="Ion_trans"/>
    <property type="match status" value="1"/>
</dbReference>
<dbReference type="GO" id="GO:0016020">
    <property type="term" value="C:membrane"/>
    <property type="evidence" value="ECO:0007669"/>
    <property type="project" value="UniProtKB-SubCell"/>
</dbReference>
<evidence type="ECO:0000259" key="10">
    <source>
        <dbReference type="PROSITE" id="PS50042"/>
    </source>
</evidence>
<dbReference type="SMART" id="SM00100">
    <property type="entry name" value="cNMP"/>
    <property type="match status" value="1"/>
</dbReference>
<evidence type="ECO:0000256" key="6">
    <source>
        <dbReference type="ARBA" id="ARBA00023136"/>
    </source>
</evidence>
<dbReference type="PANTHER" id="PTHR47823:SF11">
    <property type="entry name" value="K+-CHANNEL ERG AND RELATED PROTEINS"/>
    <property type="match status" value="1"/>
</dbReference>
<keyword evidence="6 9" id="KW-0472">Membrane</keyword>
<evidence type="ECO:0000313" key="11">
    <source>
        <dbReference type="EMBL" id="KAK3260018.1"/>
    </source>
</evidence>
<dbReference type="InterPro" id="IPR014710">
    <property type="entry name" value="RmlC-like_jellyroll"/>
</dbReference>
<accession>A0AAE0FHZ0</accession>
<dbReference type="AlphaFoldDB" id="A0AAE0FHZ0"/>
<feature type="region of interest" description="Disordered" evidence="8">
    <location>
        <begin position="1"/>
        <end position="26"/>
    </location>
</feature>
<dbReference type="CDD" id="cd00038">
    <property type="entry name" value="CAP_ED"/>
    <property type="match status" value="1"/>
</dbReference>
<sequence>MEDKAQTSTSPSSRNEVSRVDNYRDTSEDADGEIIAEAEPERWWICLPDSTFRRRWDIAQSFILLYVSLVVPFRVGFKLTANGGIYVWELFIDMYFYVDIYLNFTTGFYDDSLNLILDPVKIARNYAQGWLSIDLVACLPLDLVQRLLEKTFVCSFEGGCDEQSSGSGQLLRLFKLLRLFRLMKLLRLMRLSRIFERYQDDLFQYMYLLSVGKLFVLLLYLGHILSCFFFYFSTQEWRTSDEEDQTLSGEITPWVYANYHDEDTDAENVTDRYIATMYWAFTTMTTVGYGDISATTRAERVFAIFGMILGGFVFSGIISTMSDVMQSANLSQRAHDTKMESVSAFIRDAELTPADTKAVLSYFRQQEVKAYDQRTLLKELPYELRYAILEHNYGNIIVKASFFDINGDNKVDDHVFVTELCTRLRRVSFTKNCVIFQRGEIGTCMYIISSGLVDVMDLKLAEVITVLECGSYFGEGGVLGNHKRQENIRARTLCELCKLDLEDLEVMLISYPHLYKDLVKTYNARQGVFSPDRQTIKLNDDDDLYRHVLSAEAKSPFSPALDDAPTKLALNKLEANMAALTEKVNSELTAINQKLSILIAASPQPGMVV</sequence>
<dbReference type="InterPro" id="IPR005821">
    <property type="entry name" value="Ion_trans_dom"/>
</dbReference>
<name>A0AAE0FHZ0_9CHLO</name>
<feature type="compositionally biased region" description="Polar residues" evidence="8">
    <location>
        <begin position="1"/>
        <end position="15"/>
    </location>
</feature>
<reference evidence="11 12" key="1">
    <citation type="journal article" date="2015" name="Genome Biol. Evol.">
        <title>Comparative Genomics of a Bacterivorous Green Alga Reveals Evolutionary Causalities and Consequences of Phago-Mixotrophic Mode of Nutrition.</title>
        <authorList>
            <person name="Burns J.A."/>
            <person name="Paasch A."/>
            <person name="Narechania A."/>
            <person name="Kim E."/>
        </authorList>
    </citation>
    <scope>NUCLEOTIDE SEQUENCE [LARGE SCALE GENOMIC DNA]</scope>
    <source>
        <strain evidence="11 12">PLY_AMNH</strain>
    </source>
</reference>
<comment type="subcellular location">
    <subcellularLocation>
        <location evidence="1">Membrane</location>
        <topology evidence="1">Multi-pass membrane protein</topology>
    </subcellularLocation>
</comment>
<feature type="transmembrane region" description="Helical" evidence="9">
    <location>
        <begin position="205"/>
        <end position="232"/>
    </location>
</feature>
<organism evidence="11 12">
    <name type="scientific">Cymbomonas tetramitiformis</name>
    <dbReference type="NCBI Taxonomy" id="36881"/>
    <lineage>
        <taxon>Eukaryota</taxon>
        <taxon>Viridiplantae</taxon>
        <taxon>Chlorophyta</taxon>
        <taxon>Pyramimonadophyceae</taxon>
        <taxon>Pyramimonadales</taxon>
        <taxon>Pyramimonadaceae</taxon>
        <taxon>Cymbomonas</taxon>
    </lineage>
</organism>
<keyword evidence="7" id="KW-0407">Ion channel</keyword>
<dbReference type="Gene3D" id="1.10.287.70">
    <property type="match status" value="1"/>
</dbReference>
<dbReference type="Gene3D" id="2.60.120.10">
    <property type="entry name" value="Jelly Rolls"/>
    <property type="match status" value="1"/>
</dbReference>
<dbReference type="GO" id="GO:0005249">
    <property type="term" value="F:voltage-gated potassium channel activity"/>
    <property type="evidence" value="ECO:0007669"/>
    <property type="project" value="InterPro"/>
</dbReference>
<dbReference type="SUPFAM" id="SSF51206">
    <property type="entry name" value="cAMP-binding domain-like"/>
    <property type="match status" value="1"/>
</dbReference>
<evidence type="ECO:0000313" key="12">
    <source>
        <dbReference type="Proteomes" id="UP001190700"/>
    </source>
</evidence>
<dbReference type="PRINTS" id="PR01463">
    <property type="entry name" value="EAGCHANLFMLY"/>
</dbReference>
<dbReference type="PANTHER" id="PTHR47823">
    <property type="entry name" value="ION_TRANS DOMAIN-CONTAINING PROTEIN"/>
    <property type="match status" value="1"/>
</dbReference>
<evidence type="ECO:0000256" key="5">
    <source>
        <dbReference type="ARBA" id="ARBA00023065"/>
    </source>
</evidence>
<evidence type="ECO:0000256" key="2">
    <source>
        <dbReference type="ARBA" id="ARBA00022448"/>
    </source>
</evidence>
<dbReference type="FunFam" id="1.10.287.70:FF:000123">
    <property type="entry name" value="Potassium channel KAT3"/>
    <property type="match status" value="1"/>
</dbReference>
<keyword evidence="3 9" id="KW-0812">Transmembrane</keyword>
<feature type="domain" description="Cyclic nucleotide-binding" evidence="10">
    <location>
        <begin position="419"/>
        <end position="525"/>
    </location>
</feature>
<dbReference type="InterPro" id="IPR000595">
    <property type="entry name" value="cNMP-bd_dom"/>
</dbReference>
<gene>
    <name evidence="11" type="ORF">CYMTET_31011</name>
</gene>
<keyword evidence="4 9" id="KW-1133">Transmembrane helix</keyword>
<dbReference type="InterPro" id="IPR018490">
    <property type="entry name" value="cNMP-bd_dom_sf"/>
</dbReference>
<dbReference type="EMBL" id="LGRX02018300">
    <property type="protein sequence ID" value="KAK3260018.1"/>
    <property type="molecule type" value="Genomic_DNA"/>
</dbReference>
<dbReference type="SUPFAM" id="SSF81324">
    <property type="entry name" value="Voltage-gated potassium channels"/>
    <property type="match status" value="1"/>
</dbReference>
<keyword evidence="2" id="KW-0813">Transport</keyword>
<dbReference type="PROSITE" id="PS50042">
    <property type="entry name" value="CNMP_BINDING_3"/>
    <property type="match status" value="1"/>
</dbReference>
<feature type="transmembrane region" description="Helical" evidence="9">
    <location>
        <begin position="301"/>
        <end position="321"/>
    </location>
</feature>
<proteinExistence type="predicted"/>
<feature type="compositionally biased region" description="Basic and acidic residues" evidence="8">
    <location>
        <begin position="16"/>
        <end position="26"/>
    </location>
</feature>
<evidence type="ECO:0000256" key="1">
    <source>
        <dbReference type="ARBA" id="ARBA00004141"/>
    </source>
</evidence>